<name>A0A812Q739_9DINO</name>
<evidence type="ECO:0000256" key="1">
    <source>
        <dbReference type="SAM" id="MobiDB-lite"/>
    </source>
</evidence>
<dbReference type="EMBL" id="CAJNDS010002218">
    <property type="protein sequence ID" value="CAE7378820.1"/>
    <property type="molecule type" value="Genomic_DNA"/>
</dbReference>
<keyword evidence="3" id="KW-1185">Reference proteome</keyword>
<feature type="compositionally biased region" description="Polar residues" evidence="1">
    <location>
        <begin position="179"/>
        <end position="196"/>
    </location>
</feature>
<protein>
    <submittedName>
        <fullName evidence="2">Uncharacterized protein</fullName>
    </submittedName>
</protein>
<dbReference type="Proteomes" id="UP000604046">
    <property type="component" value="Unassembled WGS sequence"/>
</dbReference>
<organism evidence="2 3">
    <name type="scientific">Symbiodinium natans</name>
    <dbReference type="NCBI Taxonomy" id="878477"/>
    <lineage>
        <taxon>Eukaryota</taxon>
        <taxon>Sar</taxon>
        <taxon>Alveolata</taxon>
        <taxon>Dinophyceae</taxon>
        <taxon>Suessiales</taxon>
        <taxon>Symbiodiniaceae</taxon>
        <taxon>Symbiodinium</taxon>
    </lineage>
</organism>
<reference evidence="2" key="1">
    <citation type="submission" date="2021-02" db="EMBL/GenBank/DDBJ databases">
        <authorList>
            <person name="Dougan E. K."/>
            <person name="Rhodes N."/>
            <person name="Thang M."/>
            <person name="Chan C."/>
        </authorList>
    </citation>
    <scope>NUCLEOTIDE SEQUENCE</scope>
</reference>
<evidence type="ECO:0000313" key="2">
    <source>
        <dbReference type="EMBL" id="CAE7378820.1"/>
    </source>
</evidence>
<proteinExistence type="predicted"/>
<accession>A0A812Q739</accession>
<dbReference type="AlphaFoldDB" id="A0A812Q739"/>
<sequence length="211" mass="24382">MASEEDQNCTRQTSITWGEFYKLVQRFFCSYPDPDMLAVLKRAIVLVFGKRALYLCLPSEDKEAPIHLIQTDDLHVDLFSDGDKPYYAKMWRWNKRCYKGEWSRFRRPASRKLTSRMSTQPLRPSLARHRGHYIYRRFHRQMKKLGQFNLPSSKRRLTSKTSATVPVEESYAADPDAQSMPSSSSCRQVASDQEATQLLDPGEEAAAILHG</sequence>
<evidence type="ECO:0000313" key="3">
    <source>
        <dbReference type="Proteomes" id="UP000604046"/>
    </source>
</evidence>
<comment type="caution">
    <text evidence="2">The sequence shown here is derived from an EMBL/GenBank/DDBJ whole genome shotgun (WGS) entry which is preliminary data.</text>
</comment>
<gene>
    <name evidence="2" type="ORF">SNAT2548_LOCUS20684</name>
</gene>
<feature type="region of interest" description="Disordered" evidence="1">
    <location>
        <begin position="155"/>
        <end position="202"/>
    </location>
</feature>